<reference evidence="1" key="1">
    <citation type="submission" date="2020-11" db="EMBL/GenBank/DDBJ databases">
        <authorList>
            <consortium name="DOE Joint Genome Institute"/>
            <person name="Ahrendt S."/>
            <person name="Riley R."/>
            <person name="Andreopoulos W."/>
            <person name="Labutti K."/>
            <person name="Pangilinan J."/>
            <person name="Ruiz-Duenas F.J."/>
            <person name="Barrasa J.M."/>
            <person name="Sanchez-Garcia M."/>
            <person name="Camarero S."/>
            <person name="Miyauchi S."/>
            <person name="Serrano A."/>
            <person name="Linde D."/>
            <person name="Babiker R."/>
            <person name="Drula E."/>
            <person name="Ayuso-Fernandez I."/>
            <person name="Pacheco R."/>
            <person name="Padilla G."/>
            <person name="Ferreira P."/>
            <person name="Barriuso J."/>
            <person name="Kellner H."/>
            <person name="Castanera R."/>
            <person name="Alfaro M."/>
            <person name="Ramirez L."/>
            <person name="Pisabarro A.G."/>
            <person name="Kuo A."/>
            <person name="Tritt A."/>
            <person name="Lipzen A."/>
            <person name="He G."/>
            <person name="Yan M."/>
            <person name="Ng V."/>
            <person name="Cullen D."/>
            <person name="Martin F."/>
            <person name="Rosso M.-N."/>
            <person name="Henrissat B."/>
            <person name="Hibbett D."/>
            <person name="Martinez A.T."/>
            <person name="Grigoriev I.V."/>
        </authorList>
    </citation>
    <scope>NUCLEOTIDE SEQUENCE</scope>
    <source>
        <strain evidence="1">AH 40177</strain>
    </source>
</reference>
<dbReference type="Proteomes" id="UP000772434">
    <property type="component" value="Unassembled WGS sequence"/>
</dbReference>
<organism evidence="1 2">
    <name type="scientific">Rhodocollybia butyracea</name>
    <dbReference type="NCBI Taxonomy" id="206335"/>
    <lineage>
        <taxon>Eukaryota</taxon>
        <taxon>Fungi</taxon>
        <taxon>Dikarya</taxon>
        <taxon>Basidiomycota</taxon>
        <taxon>Agaricomycotina</taxon>
        <taxon>Agaricomycetes</taxon>
        <taxon>Agaricomycetidae</taxon>
        <taxon>Agaricales</taxon>
        <taxon>Marasmiineae</taxon>
        <taxon>Omphalotaceae</taxon>
        <taxon>Rhodocollybia</taxon>
    </lineage>
</organism>
<proteinExistence type="predicted"/>
<evidence type="ECO:0000313" key="1">
    <source>
        <dbReference type="EMBL" id="KAF9063932.1"/>
    </source>
</evidence>
<protein>
    <submittedName>
        <fullName evidence="1">Uncharacterized protein</fullName>
    </submittedName>
</protein>
<keyword evidence="2" id="KW-1185">Reference proteome</keyword>
<evidence type="ECO:0000313" key="2">
    <source>
        <dbReference type="Proteomes" id="UP000772434"/>
    </source>
</evidence>
<accession>A0A9P5U2V4</accession>
<sequence length="188" mass="20760">MPSTTFPITAIIVQPLVNTSHWTFHNSLAFYASLPLQLSIFARHLSTISDGPILEFLQPKVGVKRRALWDDTRTDCCALLACGVLGSSLGFAHEELLETLRQSACLALGCSCYLTSGREFTGALDGNDAHTLPLSNDFPRLEHELPPPSLPTSTCIIFPTCHPSSQYQDSYSHFPFTDPYLMDWEIVG</sequence>
<gene>
    <name evidence="1" type="ORF">BDP27DRAFT_1426401</name>
</gene>
<name>A0A9P5U2V4_9AGAR</name>
<dbReference type="AlphaFoldDB" id="A0A9P5U2V4"/>
<comment type="caution">
    <text evidence="1">The sequence shown here is derived from an EMBL/GenBank/DDBJ whole genome shotgun (WGS) entry which is preliminary data.</text>
</comment>
<dbReference type="EMBL" id="JADNRY010000135">
    <property type="protein sequence ID" value="KAF9063932.1"/>
    <property type="molecule type" value="Genomic_DNA"/>
</dbReference>